<dbReference type="SUPFAM" id="SSF53271">
    <property type="entry name" value="PRTase-like"/>
    <property type="match status" value="1"/>
</dbReference>
<feature type="domain" description="Phosphoribosyltransferase" evidence="1">
    <location>
        <begin position="143"/>
        <end position="185"/>
    </location>
</feature>
<dbReference type="InterPro" id="IPR000836">
    <property type="entry name" value="PRTase_dom"/>
</dbReference>
<sequence length="231" mass="25635">MVGESSRSILSQEALDSVLSSPEERRVWLHTVFLEGAYTKPENKYYVIAPEFNLTIPPDVLTVAAQDIAEGLRPFVQGNEVVYGIPVAGDRVSTPVGLRLWLRSSAARKGKGVPGSWTDVMSLTTHSYTTHEERVHLHFGFVNPGMRVFLLDDVIATGETIVDTIEAFRKQNVEVAGVGVMFAKAFERGLQRVVEEFGVPTICPVVIEDISDDRRFTLAQFQHYAKGKQSI</sequence>
<accession>A0A1G1VLP5</accession>
<dbReference type="InterPro" id="IPR029057">
    <property type="entry name" value="PRTase-like"/>
</dbReference>
<evidence type="ECO:0000313" key="3">
    <source>
        <dbReference type="Proteomes" id="UP000179069"/>
    </source>
</evidence>
<evidence type="ECO:0000259" key="1">
    <source>
        <dbReference type="Pfam" id="PF00156"/>
    </source>
</evidence>
<dbReference type="EMBL" id="MHCI01000018">
    <property type="protein sequence ID" value="OGY16254.1"/>
    <property type="molecule type" value="Genomic_DNA"/>
</dbReference>
<gene>
    <name evidence="2" type="ORF">A2785_01530</name>
</gene>
<dbReference type="Pfam" id="PF00156">
    <property type="entry name" value="Pribosyltran"/>
    <property type="match status" value="1"/>
</dbReference>
<comment type="caution">
    <text evidence="2">The sequence shown here is derived from an EMBL/GenBank/DDBJ whole genome shotgun (WGS) entry which is preliminary data.</text>
</comment>
<reference evidence="2 3" key="1">
    <citation type="journal article" date="2016" name="Nat. Commun.">
        <title>Thousands of microbial genomes shed light on interconnected biogeochemical processes in an aquifer system.</title>
        <authorList>
            <person name="Anantharaman K."/>
            <person name="Brown C.T."/>
            <person name="Hug L.A."/>
            <person name="Sharon I."/>
            <person name="Castelle C.J."/>
            <person name="Probst A.J."/>
            <person name="Thomas B.C."/>
            <person name="Singh A."/>
            <person name="Wilkins M.J."/>
            <person name="Karaoz U."/>
            <person name="Brodie E.L."/>
            <person name="Williams K.H."/>
            <person name="Hubbard S.S."/>
            <person name="Banfield J.F."/>
        </authorList>
    </citation>
    <scope>NUCLEOTIDE SEQUENCE [LARGE SCALE GENOMIC DNA]</scope>
</reference>
<dbReference type="Gene3D" id="3.40.50.2020">
    <property type="match status" value="1"/>
</dbReference>
<dbReference type="CDD" id="cd06223">
    <property type="entry name" value="PRTases_typeI"/>
    <property type="match status" value="1"/>
</dbReference>
<protein>
    <recommendedName>
        <fullName evidence="1">Phosphoribosyltransferase domain-containing protein</fullName>
    </recommendedName>
</protein>
<dbReference type="AlphaFoldDB" id="A0A1G1VLP5"/>
<proteinExistence type="predicted"/>
<name>A0A1G1VLP5_9BACT</name>
<organism evidence="2 3">
    <name type="scientific">Candidatus Chisholmbacteria bacterium RIFCSPHIGHO2_01_FULL_49_18</name>
    <dbReference type="NCBI Taxonomy" id="1797590"/>
    <lineage>
        <taxon>Bacteria</taxon>
        <taxon>Candidatus Chisholmiibacteriota</taxon>
    </lineage>
</organism>
<dbReference type="Proteomes" id="UP000179069">
    <property type="component" value="Unassembled WGS sequence"/>
</dbReference>
<evidence type="ECO:0000313" key="2">
    <source>
        <dbReference type="EMBL" id="OGY16254.1"/>
    </source>
</evidence>